<dbReference type="RefSeq" id="WP_121214211.1">
    <property type="nucleotide sequence ID" value="NZ_RBZN01000014.1"/>
</dbReference>
<organism evidence="3 4">
    <name type="scientific">Ureibacillus endophyticus</name>
    <dbReference type="NCBI Taxonomy" id="1978490"/>
    <lineage>
        <taxon>Bacteria</taxon>
        <taxon>Bacillati</taxon>
        <taxon>Bacillota</taxon>
        <taxon>Bacilli</taxon>
        <taxon>Bacillales</taxon>
        <taxon>Caryophanaceae</taxon>
        <taxon>Ureibacillus</taxon>
    </lineage>
</organism>
<dbReference type="PROSITE" id="PS50943">
    <property type="entry name" value="HTH_CROC1"/>
    <property type="match status" value="1"/>
</dbReference>
<dbReference type="InterPro" id="IPR001387">
    <property type="entry name" value="Cro/C1-type_HTH"/>
</dbReference>
<dbReference type="OrthoDB" id="72638at2"/>
<comment type="caution">
    <text evidence="3">The sequence shown here is derived from an EMBL/GenBank/DDBJ whole genome shotgun (WGS) entry which is preliminary data.</text>
</comment>
<evidence type="ECO:0000256" key="1">
    <source>
        <dbReference type="ARBA" id="ARBA00023125"/>
    </source>
</evidence>
<gene>
    <name evidence="3" type="ORF">D8M03_07825</name>
</gene>
<name>A0A494Z4T8_9BACL</name>
<dbReference type="Pfam" id="PF01381">
    <property type="entry name" value="HTH_3"/>
    <property type="match status" value="1"/>
</dbReference>
<feature type="domain" description="HTH cro/C1-type" evidence="2">
    <location>
        <begin position="7"/>
        <end position="61"/>
    </location>
</feature>
<sequence length="180" mass="21587">MIIGQRIRELRKRRNMTLRDLATELDIAFTTLGNYERGDRQPDLDLLISIADFFGVTMDYLTRGDKFTNLDELNSIEYTKDLDKLLSLVRPEIRGQYLKIYEELFSIIIENAVNNRDSKELILLEQILNFIYRMKFSFKEDEIEKYSVSTKYEVTKVYLKEKRELDKLIDELFEIYLERN</sequence>
<dbReference type="SMART" id="SM00530">
    <property type="entry name" value="HTH_XRE"/>
    <property type="match status" value="1"/>
</dbReference>
<dbReference type="PANTHER" id="PTHR46558:SF11">
    <property type="entry name" value="HTH-TYPE TRANSCRIPTIONAL REGULATOR XRE"/>
    <property type="match status" value="1"/>
</dbReference>
<evidence type="ECO:0000313" key="4">
    <source>
        <dbReference type="Proteomes" id="UP000272238"/>
    </source>
</evidence>
<dbReference type="SUPFAM" id="SSF47413">
    <property type="entry name" value="lambda repressor-like DNA-binding domains"/>
    <property type="match status" value="1"/>
</dbReference>
<accession>A0A494Z4T8</accession>
<dbReference type="Proteomes" id="UP000272238">
    <property type="component" value="Unassembled WGS sequence"/>
</dbReference>
<dbReference type="EMBL" id="RBZN01000014">
    <property type="protein sequence ID" value="RKQ17490.1"/>
    <property type="molecule type" value="Genomic_DNA"/>
</dbReference>
<dbReference type="GO" id="GO:0003677">
    <property type="term" value="F:DNA binding"/>
    <property type="evidence" value="ECO:0007669"/>
    <property type="project" value="UniProtKB-KW"/>
</dbReference>
<evidence type="ECO:0000313" key="3">
    <source>
        <dbReference type="EMBL" id="RKQ17490.1"/>
    </source>
</evidence>
<keyword evidence="1" id="KW-0238">DNA-binding</keyword>
<dbReference type="CDD" id="cd00093">
    <property type="entry name" value="HTH_XRE"/>
    <property type="match status" value="1"/>
</dbReference>
<protein>
    <submittedName>
        <fullName evidence="3">XRE family transcriptional regulator</fullName>
    </submittedName>
</protein>
<proteinExistence type="predicted"/>
<keyword evidence="4" id="KW-1185">Reference proteome</keyword>
<reference evidence="3 4" key="1">
    <citation type="journal article" date="2016" name="Antonie Van Leeuwenhoek">
        <title>Lysinibacillus endophyticus sp. nov., an indole-3-acetic acid producing endophytic bacterium isolated from corn root (Zea mays cv. Xinken-5).</title>
        <authorList>
            <person name="Yu J."/>
            <person name="Guan X."/>
            <person name="Liu C."/>
            <person name="Xiang W."/>
            <person name="Yu Z."/>
            <person name="Liu X."/>
            <person name="Wang G."/>
        </authorList>
    </citation>
    <scope>NUCLEOTIDE SEQUENCE [LARGE SCALE GENOMIC DNA]</scope>
    <source>
        <strain evidence="3 4">DSM 100506</strain>
    </source>
</reference>
<dbReference type="PANTHER" id="PTHR46558">
    <property type="entry name" value="TRACRIPTIONAL REGULATORY PROTEIN-RELATED-RELATED"/>
    <property type="match status" value="1"/>
</dbReference>
<evidence type="ECO:0000259" key="2">
    <source>
        <dbReference type="PROSITE" id="PS50943"/>
    </source>
</evidence>
<dbReference type="InterPro" id="IPR010982">
    <property type="entry name" value="Lambda_DNA-bd_dom_sf"/>
</dbReference>
<dbReference type="Gene3D" id="1.10.260.40">
    <property type="entry name" value="lambda repressor-like DNA-binding domains"/>
    <property type="match status" value="1"/>
</dbReference>
<dbReference type="AlphaFoldDB" id="A0A494Z4T8"/>